<dbReference type="GO" id="GO:0006313">
    <property type="term" value="P:DNA transposition"/>
    <property type="evidence" value="ECO:0007669"/>
    <property type="project" value="InterPro"/>
</dbReference>
<reference evidence="3" key="1">
    <citation type="submission" date="2015-06" db="EMBL/GenBank/DDBJ databases">
        <authorList>
            <person name="Lim Y.L."/>
            <person name="Ee R."/>
            <person name="Yong D."/>
            <person name="How K.Y."/>
            <person name="Yin W.F."/>
            <person name="Chan K.G."/>
        </authorList>
    </citation>
    <scope>NUCLEOTIDE SEQUENCE [LARGE SCALE GENOMIC DNA]</scope>
    <source>
        <strain evidence="3">DSM 25325</strain>
    </source>
</reference>
<dbReference type="AlphaFoldDB" id="A0A0G3ERR2"/>
<dbReference type="KEGG" id="ptx:ABW99_06960"/>
<dbReference type="Proteomes" id="UP000036700">
    <property type="component" value="Chromosome"/>
</dbReference>
<gene>
    <name evidence="2" type="ORF">ABW99_06960</name>
</gene>
<evidence type="ECO:0000313" key="3">
    <source>
        <dbReference type="Proteomes" id="UP000036700"/>
    </source>
</evidence>
<dbReference type="GO" id="GO:0043565">
    <property type="term" value="F:sequence-specific DNA binding"/>
    <property type="evidence" value="ECO:0007669"/>
    <property type="project" value="InterPro"/>
</dbReference>
<dbReference type="InterPro" id="IPR002514">
    <property type="entry name" value="Transposase_8"/>
</dbReference>
<dbReference type="Gene3D" id="1.10.10.10">
    <property type="entry name" value="Winged helix-like DNA-binding domain superfamily/Winged helix DNA-binding domain"/>
    <property type="match status" value="1"/>
</dbReference>
<protein>
    <submittedName>
        <fullName evidence="2">Transposase</fullName>
    </submittedName>
</protein>
<sequence>MTRNTQAIEVVTVSQERRRRWSAQEKASLVKETYEPGMSVSLVARRHGISASQLFNWRKLEREGALVAVHAGESVVPASELAAARAQIAQLQRMLGKKTMEAEILREAVEIAREKKWIARSPLSDKDGQ</sequence>
<dbReference type="GO" id="GO:0004803">
    <property type="term" value="F:transposase activity"/>
    <property type="evidence" value="ECO:0007669"/>
    <property type="project" value="InterPro"/>
</dbReference>
<accession>A0A0G3ERR2</accession>
<dbReference type="EMBL" id="CP011568">
    <property type="protein sequence ID" value="AKJ67992.1"/>
    <property type="molecule type" value="Genomic_DNA"/>
</dbReference>
<dbReference type="PATRIC" id="fig|445709.3.peg.1489"/>
<dbReference type="InterPro" id="IPR010921">
    <property type="entry name" value="Trp_repressor/repl_initiator"/>
</dbReference>
<dbReference type="PANTHER" id="PTHR37936">
    <property type="entry name" value="TRANSPOSASE INSC FOR INSERTION ELEMENT IS2A-RELATED"/>
    <property type="match status" value="1"/>
</dbReference>
<name>A0A0G3ERR2_9BURK</name>
<comment type="similarity">
    <text evidence="1">Belongs to the transposase 8 family.</text>
</comment>
<dbReference type="SUPFAM" id="SSF48295">
    <property type="entry name" value="TrpR-like"/>
    <property type="match status" value="1"/>
</dbReference>
<proteinExistence type="inferred from homology"/>
<dbReference type="STRING" id="445709.ABW99_06960"/>
<dbReference type="Pfam" id="PF01527">
    <property type="entry name" value="HTH_Tnp_1"/>
    <property type="match status" value="1"/>
</dbReference>
<organism evidence="2 3">
    <name type="scientific">Pandoraea thiooxydans</name>
    <dbReference type="NCBI Taxonomy" id="445709"/>
    <lineage>
        <taxon>Bacteria</taxon>
        <taxon>Pseudomonadati</taxon>
        <taxon>Pseudomonadota</taxon>
        <taxon>Betaproteobacteria</taxon>
        <taxon>Burkholderiales</taxon>
        <taxon>Burkholderiaceae</taxon>
        <taxon>Pandoraea</taxon>
    </lineage>
</organism>
<evidence type="ECO:0000256" key="1">
    <source>
        <dbReference type="ARBA" id="ARBA00009964"/>
    </source>
</evidence>
<keyword evidence="3" id="KW-1185">Reference proteome</keyword>
<dbReference type="PANTHER" id="PTHR37936:SF3">
    <property type="entry name" value="TRANSPOSASE INSC FOR INSERTION ELEMENT IS2A-RELATED"/>
    <property type="match status" value="1"/>
</dbReference>
<evidence type="ECO:0000313" key="2">
    <source>
        <dbReference type="EMBL" id="AKJ67992.1"/>
    </source>
</evidence>
<dbReference type="InterPro" id="IPR036388">
    <property type="entry name" value="WH-like_DNA-bd_sf"/>
</dbReference>